<dbReference type="PROSITE" id="PS01071">
    <property type="entry name" value="GRPE"/>
    <property type="match status" value="1"/>
</dbReference>
<dbReference type="CDD" id="cd00446">
    <property type="entry name" value="GrpE"/>
    <property type="match status" value="1"/>
</dbReference>
<feature type="compositionally biased region" description="Basic and acidic residues" evidence="6">
    <location>
        <begin position="18"/>
        <end position="30"/>
    </location>
</feature>
<proteinExistence type="inferred from homology"/>
<comment type="subunit">
    <text evidence="3">Homodimer.</text>
</comment>
<dbReference type="InterPro" id="IPR013805">
    <property type="entry name" value="GrpE_CC"/>
</dbReference>
<dbReference type="PANTHER" id="PTHR21237">
    <property type="entry name" value="GRPE PROTEIN"/>
    <property type="match status" value="1"/>
</dbReference>
<keyword evidence="2 3" id="KW-0143">Chaperone</keyword>
<comment type="function">
    <text evidence="3 4">Participates actively in the response to hyperosmotic and heat shock by preventing the aggregation of stress-denatured proteins, in association with DnaK and GrpE. It is the nucleotide exchange factor for DnaK and may function as a thermosensor. Unfolded proteins bind initially to DnaJ; upon interaction with the DnaJ-bound protein, DnaK hydrolyzes its bound ATP, resulting in the formation of a stable complex. GrpE releases ADP from DnaK; ATP binding to DnaK triggers the release of the substrate protein, thus completing the reaction cycle. Several rounds of ATP-dependent interactions between DnaJ, DnaK and GrpE are required for fully efficient folding.</text>
</comment>
<keyword evidence="3" id="KW-0963">Cytoplasm</keyword>
<evidence type="ECO:0000313" key="8">
    <source>
        <dbReference type="Proteomes" id="UP001220022"/>
    </source>
</evidence>
<feature type="region of interest" description="Disordered" evidence="6">
    <location>
        <begin position="1"/>
        <end position="37"/>
    </location>
</feature>
<accession>A0ABT5Z3R9</accession>
<dbReference type="EMBL" id="JARHTQ010000015">
    <property type="protein sequence ID" value="MDF2258453.1"/>
    <property type="molecule type" value="Genomic_DNA"/>
</dbReference>
<dbReference type="InterPro" id="IPR009012">
    <property type="entry name" value="GrpE_head"/>
</dbReference>
<evidence type="ECO:0000256" key="6">
    <source>
        <dbReference type="SAM" id="MobiDB-lite"/>
    </source>
</evidence>
<evidence type="ECO:0000256" key="1">
    <source>
        <dbReference type="ARBA" id="ARBA00009054"/>
    </source>
</evidence>
<dbReference type="HAMAP" id="MF_01151">
    <property type="entry name" value="GrpE"/>
    <property type="match status" value="1"/>
</dbReference>
<dbReference type="SUPFAM" id="SSF51064">
    <property type="entry name" value="Head domain of nucleotide exchange factor GrpE"/>
    <property type="match status" value="1"/>
</dbReference>
<dbReference type="Gene3D" id="2.30.22.10">
    <property type="entry name" value="Head domain of nucleotide exchange factor GrpE"/>
    <property type="match status" value="1"/>
</dbReference>
<reference evidence="7 8" key="1">
    <citation type="submission" date="2023-03" db="EMBL/GenBank/DDBJ databases">
        <title>Draft genome sequence of type strain Streptomyces ferralitis JCM 14344.</title>
        <authorList>
            <person name="Klaysubun C."/>
            <person name="Duangmal K."/>
        </authorList>
    </citation>
    <scope>NUCLEOTIDE SEQUENCE [LARGE SCALE GENOMIC DNA]</scope>
    <source>
        <strain evidence="7 8">JCM 14344</strain>
    </source>
</reference>
<dbReference type="PANTHER" id="PTHR21237:SF23">
    <property type="entry name" value="GRPE PROTEIN HOMOLOG, MITOCHONDRIAL"/>
    <property type="match status" value="1"/>
</dbReference>
<evidence type="ECO:0000256" key="4">
    <source>
        <dbReference type="RuleBase" id="RU000639"/>
    </source>
</evidence>
<dbReference type="PRINTS" id="PR00773">
    <property type="entry name" value="GRPEPROTEIN"/>
</dbReference>
<comment type="subcellular location">
    <subcellularLocation>
        <location evidence="3">Cytoplasm</location>
    </subcellularLocation>
</comment>
<dbReference type="SUPFAM" id="SSF58014">
    <property type="entry name" value="Coiled-coil domain of nucleotide exchange factor GrpE"/>
    <property type="match status" value="1"/>
</dbReference>
<comment type="caution">
    <text evidence="7">The sequence shown here is derived from an EMBL/GenBank/DDBJ whole genome shotgun (WGS) entry which is preliminary data.</text>
</comment>
<evidence type="ECO:0000256" key="2">
    <source>
        <dbReference type="ARBA" id="ARBA00023186"/>
    </source>
</evidence>
<evidence type="ECO:0000256" key="5">
    <source>
        <dbReference type="RuleBase" id="RU004478"/>
    </source>
</evidence>
<evidence type="ECO:0000313" key="7">
    <source>
        <dbReference type="EMBL" id="MDF2258453.1"/>
    </source>
</evidence>
<dbReference type="Pfam" id="PF01025">
    <property type="entry name" value="GrpE"/>
    <property type="match status" value="1"/>
</dbReference>
<protein>
    <recommendedName>
        <fullName evidence="3 4">Protein GrpE</fullName>
    </recommendedName>
    <alternativeName>
        <fullName evidence="3">HSP-70 cofactor</fullName>
    </alternativeName>
</protein>
<name>A0ABT5Z3R9_9ACTN</name>
<dbReference type="InterPro" id="IPR000740">
    <property type="entry name" value="GrpE"/>
</dbReference>
<sequence>MSDDRNQCPPTEPTSDQSTEHGDDRARTDAADTATADELSAAVEELDDRWRRAMAELDNQRKRHARELRHAREVERAHVATAWLPVVDNLELAISHAESDPNSVVEGVRAVRDQAVQILRDLGYPRHDETGVPFDPTRHEVVSVVDDTDTAPGTVVQVLRPGYGEPERQLRPAAVVVSRKQE</sequence>
<keyword evidence="8" id="KW-1185">Reference proteome</keyword>
<organism evidence="7 8">
    <name type="scientific">Streptantibioticus ferralitis</name>
    <dbReference type="NCBI Taxonomy" id="236510"/>
    <lineage>
        <taxon>Bacteria</taxon>
        <taxon>Bacillati</taxon>
        <taxon>Actinomycetota</taxon>
        <taxon>Actinomycetes</taxon>
        <taxon>Kitasatosporales</taxon>
        <taxon>Streptomycetaceae</taxon>
        <taxon>Streptantibioticus</taxon>
    </lineage>
</organism>
<evidence type="ECO:0000256" key="3">
    <source>
        <dbReference type="HAMAP-Rule" id="MF_01151"/>
    </source>
</evidence>
<dbReference type="RefSeq" id="WP_275817482.1">
    <property type="nucleotide sequence ID" value="NZ_BAAANM010000037.1"/>
</dbReference>
<keyword evidence="3 4" id="KW-0346">Stress response</keyword>
<gene>
    <name evidence="3" type="primary">grpE</name>
    <name evidence="7" type="ORF">P2L57_22835</name>
</gene>
<dbReference type="Proteomes" id="UP001220022">
    <property type="component" value="Unassembled WGS sequence"/>
</dbReference>
<dbReference type="Gene3D" id="3.90.20.20">
    <property type="match status" value="1"/>
</dbReference>
<comment type="similarity">
    <text evidence="1 3 5">Belongs to the GrpE family.</text>
</comment>